<proteinExistence type="predicted"/>
<comment type="caution">
    <text evidence="1">The sequence shown here is derived from an EMBL/GenBank/DDBJ whole genome shotgun (WGS) entry which is preliminary data.</text>
</comment>
<keyword evidence="2" id="KW-1185">Reference proteome</keyword>
<dbReference type="PANTHER" id="PTHR38471:SF2">
    <property type="entry name" value="FOUR HELIX BUNDLE PROTEIN"/>
    <property type="match status" value="1"/>
</dbReference>
<dbReference type="Pfam" id="PF05635">
    <property type="entry name" value="23S_rRNA_IVP"/>
    <property type="match status" value="1"/>
</dbReference>
<dbReference type="Gene3D" id="1.20.1440.60">
    <property type="entry name" value="23S rRNA-intervening sequence"/>
    <property type="match status" value="1"/>
</dbReference>
<protein>
    <submittedName>
        <fullName evidence="1">Four helix bundle protein</fullName>
    </submittedName>
</protein>
<dbReference type="NCBIfam" id="TIGR02436">
    <property type="entry name" value="four helix bundle protein"/>
    <property type="match status" value="1"/>
</dbReference>
<dbReference type="Proteomes" id="UP000321577">
    <property type="component" value="Unassembled WGS sequence"/>
</dbReference>
<dbReference type="InterPro" id="IPR036583">
    <property type="entry name" value="23S_rRNA_IVS_sf"/>
</dbReference>
<dbReference type="InterPro" id="IPR012657">
    <property type="entry name" value="23S_rRNA-intervening_sequence"/>
</dbReference>
<organism evidence="1 2">
    <name type="scientific">Brevifollis gellanilyticus</name>
    <dbReference type="NCBI Taxonomy" id="748831"/>
    <lineage>
        <taxon>Bacteria</taxon>
        <taxon>Pseudomonadati</taxon>
        <taxon>Verrucomicrobiota</taxon>
        <taxon>Verrucomicrobiia</taxon>
        <taxon>Verrucomicrobiales</taxon>
        <taxon>Verrucomicrobiaceae</taxon>
    </lineage>
</organism>
<dbReference type="AlphaFoldDB" id="A0A512M8P1"/>
<dbReference type="RefSeq" id="WP_146850320.1">
    <property type="nucleotide sequence ID" value="NZ_BKAG01000011.1"/>
</dbReference>
<gene>
    <name evidence="1" type="ORF">BGE01nite_20220</name>
</gene>
<accession>A0A512M8P1</accession>
<dbReference type="OrthoDB" id="9800370at2"/>
<dbReference type="EMBL" id="BKAG01000011">
    <property type="protein sequence ID" value="GEP42731.1"/>
    <property type="molecule type" value="Genomic_DNA"/>
</dbReference>
<dbReference type="CDD" id="cd16377">
    <property type="entry name" value="23S_rRNA_IVP_like"/>
    <property type="match status" value="1"/>
</dbReference>
<reference evidence="1 2" key="1">
    <citation type="submission" date="2019-07" db="EMBL/GenBank/DDBJ databases">
        <title>Whole genome shotgun sequence of Brevifollis gellanilyticus NBRC 108608.</title>
        <authorList>
            <person name="Hosoyama A."/>
            <person name="Uohara A."/>
            <person name="Ohji S."/>
            <person name="Ichikawa N."/>
        </authorList>
    </citation>
    <scope>NUCLEOTIDE SEQUENCE [LARGE SCALE GENOMIC DNA]</scope>
    <source>
        <strain evidence="1 2">NBRC 108608</strain>
    </source>
</reference>
<evidence type="ECO:0000313" key="2">
    <source>
        <dbReference type="Proteomes" id="UP000321577"/>
    </source>
</evidence>
<dbReference type="SUPFAM" id="SSF158446">
    <property type="entry name" value="IVS-encoded protein-like"/>
    <property type="match status" value="1"/>
</dbReference>
<sequence length="130" mass="15121">MNPERKNPIVQSYRDLEVYKAAFQFQQAIFQVSKRFPKEEMYSLTDQVRRSSRSIGANIAEAWSKRSYEAHFRSKLTDADGELQESTHWIDTAIACEYITEEQYQNLLNQLGSVGAMLGRMIANHRAFCY</sequence>
<dbReference type="PANTHER" id="PTHR38471">
    <property type="entry name" value="FOUR HELIX BUNDLE PROTEIN"/>
    <property type="match status" value="1"/>
</dbReference>
<name>A0A512M8P1_9BACT</name>
<evidence type="ECO:0000313" key="1">
    <source>
        <dbReference type="EMBL" id="GEP42731.1"/>
    </source>
</evidence>